<dbReference type="EMBL" id="CP010803">
    <property type="protein sequence ID" value="AJY46970.1"/>
    <property type="molecule type" value="Genomic_DNA"/>
</dbReference>
<dbReference type="InterPro" id="IPR039042">
    <property type="entry name" value="Alg13-like"/>
</dbReference>
<evidence type="ECO:0000256" key="4">
    <source>
        <dbReference type="ARBA" id="ARBA00022679"/>
    </source>
</evidence>
<comment type="similarity">
    <text evidence="2">Belongs to the glycosyltransferase 28 family.</text>
</comment>
<dbReference type="SUPFAM" id="SSF53756">
    <property type="entry name" value="UDP-Glycosyltransferase/glycogen phosphorylase"/>
    <property type="match status" value="1"/>
</dbReference>
<dbReference type="KEGG" id="mey:TM49_16825"/>
<evidence type="ECO:0000313" key="7">
    <source>
        <dbReference type="EMBL" id="AJY46970.1"/>
    </source>
</evidence>
<keyword evidence="5" id="KW-0256">Endoplasmic reticulum</keyword>
<accession>A0A0D5LSP6</accession>
<protein>
    <recommendedName>
        <fullName evidence="6">Glycosyl transferase family 28 C-terminal domain-containing protein</fullName>
    </recommendedName>
</protein>
<keyword evidence="4" id="KW-0808">Transferase</keyword>
<sequence>MIFVAVGTQFPFDRMIEIIDQWAFERGVSDVVAQVGPSNFKSRAIKTYAYIDPLEFASFQRQAALLIGHAGMGTIIGALEMAKPLVIMPRLARFGEHRNDHQLATTQRFSNKPGIYVAKDKAEMFDLLDRRDELTGSGRDVSATATPQLLQALKDFIAKN</sequence>
<dbReference type="PATRIC" id="fig|1486262.3.peg.3480"/>
<organism evidence="7 8">
    <name type="scientific">Martelella endophytica</name>
    <dbReference type="NCBI Taxonomy" id="1486262"/>
    <lineage>
        <taxon>Bacteria</taxon>
        <taxon>Pseudomonadati</taxon>
        <taxon>Pseudomonadota</taxon>
        <taxon>Alphaproteobacteria</taxon>
        <taxon>Hyphomicrobiales</taxon>
        <taxon>Aurantimonadaceae</taxon>
        <taxon>Martelella</taxon>
    </lineage>
</organism>
<dbReference type="InterPro" id="IPR007235">
    <property type="entry name" value="Glyco_trans_28_C"/>
</dbReference>
<gene>
    <name evidence="7" type="ORF">TM49_16825</name>
</gene>
<dbReference type="Pfam" id="PF04101">
    <property type="entry name" value="Glyco_tran_28_C"/>
    <property type="match status" value="1"/>
</dbReference>
<evidence type="ECO:0000313" key="8">
    <source>
        <dbReference type="Proteomes" id="UP000032611"/>
    </source>
</evidence>
<evidence type="ECO:0000256" key="3">
    <source>
        <dbReference type="ARBA" id="ARBA00022676"/>
    </source>
</evidence>
<dbReference type="Gene3D" id="3.40.50.2000">
    <property type="entry name" value="Glycogen Phosphorylase B"/>
    <property type="match status" value="1"/>
</dbReference>
<dbReference type="PANTHER" id="PTHR12867:SF6">
    <property type="entry name" value="N-ACETYLGLUCOSAMINYLDIPHOSPHODOLICHOL N-ACETYLGLUCOSAMINYLTRANSFERASE"/>
    <property type="match status" value="1"/>
</dbReference>
<dbReference type="OrthoDB" id="7186565at2"/>
<dbReference type="AlphaFoldDB" id="A0A0D5LSP6"/>
<dbReference type="GO" id="GO:0016758">
    <property type="term" value="F:hexosyltransferase activity"/>
    <property type="evidence" value="ECO:0007669"/>
    <property type="project" value="InterPro"/>
</dbReference>
<comment type="subcellular location">
    <subcellularLocation>
        <location evidence="1">Endoplasmic reticulum</location>
    </subcellularLocation>
</comment>
<evidence type="ECO:0000256" key="1">
    <source>
        <dbReference type="ARBA" id="ARBA00004240"/>
    </source>
</evidence>
<evidence type="ECO:0000256" key="2">
    <source>
        <dbReference type="ARBA" id="ARBA00006962"/>
    </source>
</evidence>
<dbReference type="HOGENOM" id="CLU_085408_1_1_5"/>
<keyword evidence="8" id="KW-1185">Reference proteome</keyword>
<reference evidence="7 8" key="1">
    <citation type="journal article" date="2015" name="Genome Announc.">
        <title>Complete genome sequence of Martelella endophytica YC6887, which has antifungal activity associated with a halophyte.</title>
        <authorList>
            <person name="Khan A."/>
            <person name="Khan H."/>
            <person name="Chung E.J."/>
            <person name="Hossain M.T."/>
            <person name="Chung Y.R."/>
        </authorList>
    </citation>
    <scope>NUCLEOTIDE SEQUENCE [LARGE SCALE GENOMIC DNA]</scope>
    <source>
        <strain evidence="7">YC6887</strain>
    </source>
</reference>
<name>A0A0D5LSP6_MAREN</name>
<evidence type="ECO:0000256" key="5">
    <source>
        <dbReference type="ARBA" id="ARBA00022824"/>
    </source>
</evidence>
<dbReference type="Proteomes" id="UP000032611">
    <property type="component" value="Chromosome"/>
</dbReference>
<dbReference type="PANTHER" id="PTHR12867">
    <property type="entry name" value="GLYCOSYL TRANSFERASE-RELATED"/>
    <property type="match status" value="1"/>
</dbReference>
<keyword evidence="3" id="KW-0328">Glycosyltransferase</keyword>
<dbReference type="STRING" id="1486262.TM49_16825"/>
<feature type="domain" description="Glycosyl transferase family 28 C-terminal" evidence="6">
    <location>
        <begin position="1"/>
        <end position="107"/>
    </location>
</feature>
<proteinExistence type="inferred from homology"/>
<dbReference type="RefSeq" id="WP_045682978.1">
    <property type="nucleotide sequence ID" value="NZ_CP010803.1"/>
</dbReference>
<evidence type="ECO:0000259" key="6">
    <source>
        <dbReference type="Pfam" id="PF04101"/>
    </source>
</evidence>
<dbReference type="GO" id="GO:0006488">
    <property type="term" value="P:dolichol-linked oligosaccharide biosynthetic process"/>
    <property type="evidence" value="ECO:0007669"/>
    <property type="project" value="InterPro"/>
</dbReference>